<dbReference type="SUPFAM" id="SSF51735">
    <property type="entry name" value="NAD(P)-binding Rossmann-fold domains"/>
    <property type="match status" value="1"/>
</dbReference>
<dbReference type="EMBL" id="WHLY01000002">
    <property type="protein sequence ID" value="MPR33284.1"/>
    <property type="molecule type" value="Genomic_DNA"/>
</dbReference>
<keyword evidence="1" id="KW-0560">Oxidoreductase</keyword>
<dbReference type="PANTHER" id="PTHR43818">
    <property type="entry name" value="BCDNA.GH03377"/>
    <property type="match status" value="1"/>
</dbReference>
<comment type="caution">
    <text evidence="4">The sequence shown here is derived from an EMBL/GenBank/DDBJ whole genome shotgun (WGS) entry which is preliminary data.</text>
</comment>
<dbReference type="Gene3D" id="3.30.360.10">
    <property type="entry name" value="Dihydrodipicolinate Reductase, domain 2"/>
    <property type="match status" value="1"/>
</dbReference>
<dbReference type="GO" id="GO:0000166">
    <property type="term" value="F:nucleotide binding"/>
    <property type="evidence" value="ECO:0007669"/>
    <property type="project" value="InterPro"/>
</dbReference>
<evidence type="ECO:0000313" key="5">
    <source>
        <dbReference type="Proteomes" id="UP000479293"/>
    </source>
</evidence>
<keyword evidence="5" id="KW-1185">Reference proteome</keyword>
<gene>
    <name evidence="4" type="ORF">GBK04_07905</name>
</gene>
<organism evidence="4 5">
    <name type="scientific">Salmonirosea aquatica</name>
    <dbReference type="NCBI Taxonomy" id="2654236"/>
    <lineage>
        <taxon>Bacteria</taxon>
        <taxon>Pseudomonadati</taxon>
        <taxon>Bacteroidota</taxon>
        <taxon>Cytophagia</taxon>
        <taxon>Cytophagales</taxon>
        <taxon>Spirosomataceae</taxon>
        <taxon>Salmonirosea</taxon>
    </lineage>
</organism>
<dbReference type="InterPro" id="IPR032459">
    <property type="entry name" value="Oxidoreduct_C"/>
</dbReference>
<sequence>MLKKSLSVLALAPLLVMNQGCNTSKETATESTKPLHLIVLDPGHFHADLLQKTIYDQVDSTVHVYAPDGPEVKAYLAKVDQYNTRADSPTNWNEQVYTGPDYLEKMLADKPGNVVVLAGNNQKKTNYIKQSVDAGLNVLADKPMAIDAAGFELLKDAFASAEKNNVLLYDIMTERYEITNTLQKELAKQADIFGELQKGTPSQPAISKESVHHFSKIVSGSPLVRPSWFFDTKQQGEGIVDVNTHLVDLIQWAAFPEVKLSPSDVNLISARRWTTDLTPSQFKLVTKQDTYPDFLTSSVKDSTLSVYANGEINYTLKGIHAQVKVLWNFQAPEGAGDTHYSIMRGSKANLIIRQGKEQNYKPMLYVEPVGSDANYAQNLEAAFKKVEALYPGITLKKDAKGWQVEIPKKYDNGHEAHFAQVANKYMEYLKDGKLPDWEVPNMITKYYTTTKALEMAEK</sequence>
<dbReference type="RefSeq" id="WP_152758405.1">
    <property type="nucleotide sequence ID" value="NZ_WHLY01000002.1"/>
</dbReference>
<name>A0A7C9F896_9BACT</name>
<accession>A0A7C9F896</accession>
<feature type="domain" description="Putative oxidoreductase C-terminal" evidence="3">
    <location>
        <begin position="182"/>
        <end position="456"/>
    </location>
</feature>
<evidence type="ECO:0000313" key="4">
    <source>
        <dbReference type="EMBL" id="MPR33284.1"/>
    </source>
</evidence>
<feature type="domain" description="Gfo/Idh/MocA-like oxidoreductase N-terminal" evidence="2">
    <location>
        <begin position="87"/>
        <end position="163"/>
    </location>
</feature>
<dbReference type="InterPro" id="IPR050463">
    <property type="entry name" value="Gfo/Idh/MocA_oxidrdct_glycsds"/>
</dbReference>
<proteinExistence type="predicted"/>
<evidence type="ECO:0000259" key="3">
    <source>
        <dbReference type="Pfam" id="PF16490"/>
    </source>
</evidence>
<dbReference type="Gene3D" id="3.40.50.720">
    <property type="entry name" value="NAD(P)-binding Rossmann-like Domain"/>
    <property type="match status" value="1"/>
</dbReference>
<dbReference type="InterPro" id="IPR000683">
    <property type="entry name" value="Gfo/Idh/MocA-like_OxRdtase_N"/>
</dbReference>
<dbReference type="GO" id="GO:0016491">
    <property type="term" value="F:oxidoreductase activity"/>
    <property type="evidence" value="ECO:0007669"/>
    <property type="project" value="UniProtKB-KW"/>
</dbReference>
<reference evidence="4 5" key="1">
    <citation type="submission" date="2019-10" db="EMBL/GenBank/DDBJ databases">
        <title>Draft Genome Sequence of Cytophagaceae sp. SJW1-29.</title>
        <authorList>
            <person name="Choi A."/>
        </authorList>
    </citation>
    <scope>NUCLEOTIDE SEQUENCE [LARGE SCALE GENOMIC DNA]</scope>
    <source>
        <strain evidence="4 5">SJW1-29</strain>
    </source>
</reference>
<evidence type="ECO:0000259" key="2">
    <source>
        <dbReference type="Pfam" id="PF01408"/>
    </source>
</evidence>
<dbReference type="InterPro" id="IPR036291">
    <property type="entry name" value="NAD(P)-bd_dom_sf"/>
</dbReference>
<evidence type="ECO:0000256" key="1">
    <source>
        <dbReference type="ARBA" id="ARBA00023002"/>
    </source>
</evidence>
<dbReference type="Pfam" id="PF01408">
    <property type="entry name" value="GFO_IDH_MocA"/>
    <property type="match status" value="1"/>
</dbReference>
<dbReference type="Proteomes" id="UP000479293">
    <property type="component" value="Unassembled WGS sequence"/>
</dbReference>
<dbReference type="AlphaFoldDB" id="A0A7C9F896"/>
<protein>
    <submittedName>
        <fullName evidence="4">Oxidoreductase</fullName>
    </submittedName>
</protein>
<dbReference type="PANTHER" id="PTHR43818:SF11">
    <property type="entry name" value="BCDNA.GH03377"/>
    <property type="match status" value="1"/>
</dbReference>
<dbReference type="Pfam" id="PF16490">
    <property type="entry name" value="Oxidoreduct_C"/>
    <property type="match status" value="1"/>
</dbReference>